<proteinExistence type="inferred from homology"/>
<dbReference type="Gene3D" id="3.40.50.1820">
    <property type="entry name" value="alpha/beta hydrolase"/>
    <property type="match status" value="1"/>
</dbReference>
<evidence type="ECO:0000256" key="2">
    <source>
        <dbReference type="ARBA" id="ARBA00022729"/>
    </source>
</evidence>
<accession>A0ABX7NV81</accession>
<name>A0ABX7NV81_9BACT</name>
<dbReference type="Proteomes" id="UP000662747">
    <property type="component" value="Chromosome"/>
</dbReference>
<dbReference type="Pfam" id="PF00561">
    <property type="entry name" value="Abhydrolase_1"/>
    <property type="match status" value="1"/>
</dbReference>
<dbReference type="EMBL" id="CP071090">
    <property type="protein sequence ID" value="QSQ22378.1"/>
    <property type="molecule type" value="Genomic_DNA"/>
</dbReference>
<reference evidence="7 8" key="1">
    <citation type="submission" date="2021-02" db="EMBL/GenBank/DDBJ databases">
        <title>De Novo genome assembly of isolated myxobacteria.</title>
        <authorList>
            <person name="Stevens D.C."/>
        </authorList>
    </citation>
    <scope>NUCLEOTIDE SEQUENCE [LARGE SCALE GENOMIC DNA]</scope>
    <source>
        <strain evidence="8">SCPEA02</strain>
    </source>
</reference>
<feature type="region of interest" description="Disordered" evidence="4">
    <location>
        <begin position="1"/>
        <end position="21"/>
    </location>
</feature>
<evidence type="ECO:0000313" key="7">
    <source>
        <dbReference type="EMBL" id="QSQ22378.1"/>
    </source>
</evidence>
<dbReference type="PANTHER" id="PTHR43248:SF29">
    <property type="entry name" value="TRIPEPTIDYL AMINOPEPTIDASE"/>
    <property type="match status" value="1"/>
</dbReference>
<dbReference type="PANTHER" id="PTHR43248">
    <property type="entry name" value="2-SUCCINYL-6-HYDROXY-2,4-CYCLOHEXADIENE-1-CARBOXYLATE SYNTHASE"/>
    <property type="match status" value="1"/>
</dbReference>
<keyword evidence="2" id="KW-0732">Signal</keyword>
<dbReference type="GO" id="GO:0016787">
    <property type="term" value="F:hydrolase activity"/>
    <property type="evidence" value="ECO:0007669"/>
    <property type="project" value="UniProtKB-KW"/>
</dbReference>
<evidence type="ECO:0000313" key="8">
    <source>
        <dbReference type="Proteomes" id="UP000662747"/>
    </source>
</evidence>
<feature type="domain" description="AB hydrolase-1" evidence="5">
    <location>
        <begin position="113"/>
        <end position="248"/>
    </location>
</feature>
<dbReference type="PRINTS" id="PR00793">
    <property type="entry name" value="PROAMNOPTASE"/>
</dbReference>
<evidence type="ECO:0000256" key="3">
    <source>
        <dbReference type="ARBA" id="ARBA00022801"/>
    </source>
</evidence>
<dbReference type="InterPro" id="IPR029058">
    <property type="entry name" value="AB_hydrolase_fold"/>
</dbReference>
<dbReference type="InterPro" id="IPR002410">
    <property type="entry name" value="Peptidase_S33"/>
</dbReference>
<organism evidence="7 8">
    <name type="scientific">Pyxidicoccus parkwayensis</name>
    <dbReference type="NCBI Taxonomy" id="2813578"/>
    <lineage>
        <taxon>Bacteria</taxon>
        <taxon>Pseudomonadati</taxon>
        <taxon>Myxococcota</taxon>
        <taxon>Myxococcia</taxon>
        <taxon>Myxococcales</taxon>
        <taxon>Cystobacterineae</taxon>
        <taxon>Myxococcaceae</taxon>
        <taxon>Pyxidicoccus</taxon>
    </lineage>
</organism>
<dbReference type="InterPro" id="IPR013595">
    <property type="entry name" value="Pept_S33_TAP-like_C"/>
</dbReference>
<protein>
    <submittedName>
        <fullName evidence="7">Alpha/beta fold hydrolase</fullName>
    </submittedName>
</protein>
<feature type="domain" description="Peptidase S33 tripeptidyl aminopeptidase-like C-terminal" evidence="6">
    <location>
        <begin position="404"/>
        <end position="501"/>
    </location>
</feature>
<dbReference type="SUPFAM" id="SSF53474">
    <property type="entry name" value="alpha/beta-Hydrolases"/>
    <property type="match status" value="1"/>
</dbReference>
<dbReference type="Pfam" id="PF08386">
    <property type="entry name" value="Abhydrolase_4"/>
    <property type="match status" value="1"/>
</dbReference>
<evidence type="ECO:0000259" key="6">
    <source>
        <dbReference type="Pfam" id="PF08386"/>
    </source>
</evidence>
<dbReference type="InterPro" id="IPR051601">
    <property type="entry name" value="Serine_prot/Carboxylest_S33"/>
</dbReference>
<dbReference type="InterPro" id="IPR000073">
    <property type="entry name" value="AB_hydrolase_1"/>
</dbReference>
<evidence type="ECO:0000256" key="4">
    <source>
        <dbReference type="SAM" id="MobiDB-lite"/>
    </source>
</evidence>
<sequence length="519" mass="55600">MWQVSPHHDGGTLPGARTHIPSLSPPRGAGWRGLAPGLAVLAVLALAGCSRGGTSGPDSRKLALTPCRLEGVASQAMCGTYEVFEDRAAMSGRKIPLRVVVVPALAAQSEPDPLVLLAGGPGQAASRVPQVLLALERIRRKRDIVLVDQRGTGDSNPLECEPHPLDEGLAARFDERDAVAKVRRCREGWSADVRQYTTPNAMDDLDEVRAALGYEKVNLWGVSYGTRAALVYMRQHPDRVRTAILDGVAPMGLFLPLNAPRDGQHALDLLLAHCEKDATCAKAYPDLRARTEALLAKLEAEPVRVRVSHPLTGVPEDLVLSRSAFVSELFSKLYSPEMASLVPLMLDKAARGDWAPFVALSVGQSESAGHTVSQGLYYAVVCAEDAPYYDAEAVRREAKGTWFGPDMGLETLAICADWPKATLPVGYREPVGSDVPTLLLSGELDPVTPPAWAEEAKRTLHHALHVVVPGVGHNTVGADCARTLMNDLLTRGTVEGLTSSCGPNLTRPPFFTSFAGPVP</sequence>
<evidence type="ECO:0000259" key="5">
    <source>
        <dbReference type="Pfam" id="PF00561"/>
    </source>
</evidence>
<gene>
    <name evidence="7" type="ORF">JY651_45900</name>
</gene>
<feature type="compositionally biased region" description="Basic and acidic residues" evidence="4">
    <location>
        <begin position="1"/>
        <end position="10"/>
    </location>
</feature>
<comment type="similarity">
    <text evidence="1">Belongs to the peptidase S33 family.</text>
</comment>
<keyword evidence="3 7" id="KW-0378">Hydrolase</keyword>
<evidence type="ECO:0000256" key="1">
    <source>
        <dbReference type="ARBA" id="ARBA00010088"/>
    </source>
</evidence>
<dbReference type="RefSeq" id="WP_206723955.1">
    <property type="nucleotide sequence ID" value="NZ_CP071090.1"/>
</dbReference>
<keyword evidence="8" id="KW-1185">Reference proteome</keyword>